<dbReference type="Proteomes" id="UP001163255">
    <property type="component" value="Chromosome"/>
</dbReference>
<name>A0ABY6GQ99_9GAMM</name>
<protein>
    <submittedName>
        <fullName evidence="1">Uncharacterized protein</fullName>
    </submittedName>
</protein>
<proteinExistence type="predicted"/>
<reference evidence="1" key="1">
    <citation type="submission" date="2022-10" db="EMBL/GenBank/DDBJ databases">
        <title>Completed Genome Sequence of two octocoral isolated bacterium, Endozoicomonas euniceicola EF212T and Endozoicomonas gorgoniicola PS125T.</title>
        <authorList>
            <person name="Chiou Y.-J."/>
            <person name="Chen Y.-H."/>
        </authorList>
    </citation>
    <scope>NUCLEOTIDE SEQUENCE</scope>
    <source>
        <strain evidence="1">EF212</strain>
    </source>
</reference>
<evidence type="ECO:0000313" key="1">
    <source>
        <dbReference type="EMBL" id="UYM14574.1"/>
    </source>
</evidence>
<accession>A0ABY6GQ99</accession>
<gene>
    <name evidence="1" type="ORF">NX720_16970</name>
</gene>
<evidence type="ECO:0000313" key="2">
    <source>
        <dbReference type="Proteomes" id="UP001163255"/>
    </source>
</evidence>
<dbReference type="RefSeq" id="WP_262596127.1">
    <property type="nucleotide sequence ID" value="NZ_CP103300.1"/>
</dbReference>
<sequence>MKTEDFDKAFDDGSDLIDDVVQWDKGHRPDFETKPVGETKENLQPITDHARLPVRQGCTQEE</sequence>
<keyword evidence="2" id="KW-1185">Reference proteome</keyword>
<dbReference type="EMBL" id="CP103300">
    <property type="protein sequence ID" value="UYM14574.1"/>
    <property type="molecule type" value="Genomic_DNA"/>
</dbReference>
<organism evidence="1 2">
    <name type="scientific">Endozoicomonas euniceicola</name>
    <dbReference type="NCBI Taxonomy" id="1234143"/>
    <lineage>
        <taxon>Bacteria</taxon>
        <taxon>Pseudomonadati</taxon>
        <taxon>Pseudomonadota</taxon>
        <taxon>Gammaproteobacteria</taxon>
        <taxon>Oceanospirillales</taxon>
        <taxon>Endozoicomonadaceae</taxon>
        <taxon>Endozoicomonas</taxon>
    </lineage>
</organism>